<evidence type="ECO:0000313" key="3">
    <source>
        <dbReference type="EMBL" id="KZN41568.1"/>
    </source>
</evidence>
<organism evidence="3 4">
    <name type="scientific">Pseudoalteromonas luteoviolacea NCIMB 1942</name>
    <dbReference type="NCBI Taxonomy" id="1365253"/>
    <lineage>
        <taxon>Bacteria</taxon>
        <taxon>Pseudomonadati</taxon>
        <taxon>Pseudomonadota</taxon>
        <taxon>Gammaproteobacteria</taxon>
        <taxon>Alteromonadales</taxon>
        <taxon>Pseudoalteromonadaceae</taxon>
        <taxon>Pseudoalteromonas</taxon>
    </lineage>
</organism>
<evidence type="ECO:0008006" key="5">
    <source>
        <dbReference type="Google" id="ProtNLM"/>
    </source>
</evidence>
<accession>A0A166Y8W8</accession>
<dbReference type="Gene3D" id="3.40.50.720">
    <property type="entry name" value="NAD(P)-binding Rossmann-like Domain"/>
    <property type="match status" value="1"/>
</dbReference>
<evidence type="ECO:0000256" key="2">
    <source>
        <dbReference type="RuleBase" id="RU000363"/>
    </source>
</evidence>
<comment type="similarity">
    <text evidence="1 2">Belongs to the short-chain dehydrogenases/reductases (SDR) family.</text>
</comment>
<dbReference type="GO" id="GO:0016616">
    <property type="term" value="F:oxidoreductase activity, acting on the CH-OH group of donors, NAD or NADP as acceptor"/>
    <property type="evidence" value="ECO:0007669"/>
    <property type="project" value="TreeGrafter"/>
</dbReference>
<evidence type="ECO:0000313" key="4">
    <source>
        <dbReference type="Proteomes" id="UP000076587"/>
    </source>
</evidence>
<sequence length="258" mass="27456">MKQRNVLITGASRGIGKSIAEFFIKNGDNCILVARDNARLQSVVQELATESSKVSGFSCDVGNSHQVNELFNSVEKEFGHIDILVNCAGRSGGGVTANITDELWLETINTNLNAVFFVTRTALQKSLIKAGGSIINIASTGGKQGVIHGAPYSASKHGVVGFSKALGLELARANQDITVNAVCPGFVETEMAEKVRGNYARIWDVSVEEAKSRIEARVPVGRYIEPSEVAGMVIYLASEHARGITAQALNVCGGLGNY</sequence>
<dbReference type="Proteomes" id="UP000076587">
    <property type="component" value="Unassembled WGS sequence"/>
</dbReference>
<dbReference type="OrthoDB" id="9803333at2"/>
<comment type="caution">
    <text evidence="3">The sequence shown here is derived from an EMBL/GenBank/DDBJ whole genome shotgun (WGS) entry which is preliminary data.</text>
</comment>
<reference evidence="3 4" key="1">
    <citation type="submission" date="2013-07" db="EMBL/GenBank/DDBJ databases">
        <title>Comparative Genomic and Metabolomic Analysis of Twelve Strains of Pseudoalteromonas luteoviolacea.</title>
        <authorList>
            <person name="Vynne N.G."/>
            <person name="Mansson M."/>
            <person name="Gram L."/>
        </authorList>
    </citation>
    <scope>NUCLEOTIDE SEQUENCE [LARGE SCALE GENOMIC DNA]</scope>
    <source>
        <strain evidence="3 4">NCIMB 1942</strain>
    </source>
</reference>
<dbReference type="RefSeq" id="WP_063379108.1">
    <property type="nucleotide sequence ID" value="NZ_AUXT01000214.1"/>
</dbReference>
<dbReference type="PRINTS" id="PR00080">
    <property type="entry name" value="SDRFAMILY"/>
</dbReference>
<dbReference type="InterPro" id="IPR002347">
    <property type="entry name" value="SDR_fam"/>
</dbReference>
<gene>
    <name evidence="3" type="ORF">N482_20030</name>
</gene>
<dbReference type="Pfam" id="PF00106">
    <property type="entry name" value="adh_short"/>
    <property type="match status" value="1"/>
</dbReference>
<protein>
    <recommendedName>
        <fullName evidence="5">Ketoacyl reductase</fullName>
    </recommendedName>
</protein>
<dbReference type="FunFam" id="3.40.50.720:FF:000084">
    <property type="entry name" value="Short-chain dehydrogenase reductase"/>
    <property type="match status" value="1"/>
</dbReference>
<dbReference type="InterPro" id="IPR036291">
    <property type="entry name" value="NAD(P)-bd_dom_sf"/>
</dbReference>
<dbReference type="EMBL" id="AUXT01000214">
    <property type="protein sequence ID" value="KZN41568.1"/>
    <property type="molecule type" value="Genomic_DNA"/>
</dbReference>
<dbReference type="PRINTS" id="PR00081">
    <property type="entry name" value="GDHRDH"/>
</dbReference>
<dbReference type="InterPro" id="IPR020904">
    <property type="entry name" value="Sc_DH/Rdtase_CS"/>
</dbReference>
<name>A0A166Y8W8_9GAMM</name>
<dbReference type="PATRIC" id="fig|1365253.3.peg.4843"/>
<dbReference type="SUPFAM" id="SSF51735">
    <property type="entry name" value="NAD(P)-binding Rossmann-fold domains"/>
    <property type="match status" value="1"/>
</dbReference>
<evidence type="ECO:0000256" key="1">
    <source>
        <dbReference type="ARBA" id="ARBA00006484"/>
    </source>
</evidence>
<dbReference type="PROSITE" id="PS00061">
    <property type="entry name" value="ADH_SHORT"/>
    <property type="match status" value="1"/>
</dbReference>
<dbReference type="PANTHER" id="PTHR42760">
    <property type="entry name" value="SHORT-CHAIN DEHYDROGENASES/REDUCTASES FAMILY MEMBER"/>
    <property type="match status" value="1"/>
</dbReference>
<proteinExistence type="inferred from homology"/>
<dbReference type="AlphaFoldDB" id="A0A166Y8W8"/>